<evidence type="ECO:0000259" key="2">
    <source>
        <dbReference type="PROSITE" id="PS50158"/>
    </source>
</evidence>
<feature type="domain" description="CCHC-type" evidence="2">
    <location>
        <begin position="123"/>
        <end position="138"/>
    </location>
</feature>
<accession>A0AAD8SLI9</accession>
<dbReference type="SMART" id="SM00343">
    <property type="entry name" value="ZnF_C2HC"/>
    <property type="match status" value="1"/>
</dbReference>
<keyword evidence="1" id="KW-0863">Zinc-finger</keyword>
<dbReference type="Pfam" id="PF14223">
    <property type="entry name" value="Retrotran_gag_2"/>
    <property type="match status" value="1"/>
</dbReference>
<dbReference type="PANTHER" id="PTHR33358">
    <property type="entry name" value="F-BOX PROTEIN WITH A DOMAIN PROTEIN"/>
    <property type="match status" value="1"/>
</dbReference>
<dbReference type="GO" id="GO:0003676">
    <property type="term" value="F:nucleic acid binding"/>
    <property type="evidence" value="ECO:0007669"/>
    <property type="project" value="InterPro"/>
</dbReference>
<dbReference type="PROSITE" id="PS50158">
    <property type="entry name" value="ZF_CCHC"/>
    <property type="match status" value="1"/>
</dbReference>
<keyword evidence="1" id="KW-0862">Zinc</keyword>
<name>A0AAD8SLI9_LOLMU</name>
<evidence type="ECO:0000256" key="1">
    <source>
        <dbReference type="PROSITE-ProRule" id="PRU00047"/>
    </source>
</evidence>
<dbReference type="InterPro" id="IPR001878">
    <property type="entry name" value="Znf_CCHC"/>
</dbReference>
<dbReference type="Proteomes" id="UP001231189">
    <property type="component" value="Unassembled WGS sequence"/>
</dbReference>
<proteinExistence type="predicted"/>
<dbReference type="PANTHER" id="PTHR33358:SF12">
    <property type="entry name" value="F-BOX PROTEIN WITH A DOMAIN PROTEIN"/>
    <property type="match status" value="1"/>
</dbReference>
<evidence type="ECO:0000313" key="4">
    <source>
        <dbReference type="Proteomes" id="UP001231189"/>
    </source>
</evidence>
<reference evidence="3" key="1">
    <citation type="submission" date="2023-07" db="EMBL/GenBank/DDBJ databases">
        <title>A chromosome-level genome assembly of Lolium multiflorum.</title>
        <authorList>
            <person name="Chen Y."/>
            <person name="Copetti D."/>
            <person name="Kolliker R."/>
            <person name="Studer B."/>
        </authorList>
    </citation>
    <scope>NUCLEOTIDE SEQUENCE</scope>
    <source>
        <strain evidence="3">02402/16</strain>
        <tissue evidence="3">Leaf</tissue>
    </source>
</reference>
<dbReference type="GO" id="GO:0008270">
    <property type="term" value="F:zinc ion binding"/>
    <property type="evidence" value="ECO:0007669"/>
    <property type="project" value="UniProtKB-KW"/>
</dbReference>
<organism evidence="3 4">
    <name type="scientific">Lolium multiflorum</name>
    <name type="common">Italian ryegrass</name>
    <name type="synonym">Lolium perenne subsp. multiflorum</name>
    <dbReference type="NCBI Taxonomy" id="4521"/>
    <lineage>
        <taxon>Eukaryota</taxon>
        <taxon>Viridiplantae</taxon>
        <taxon>Streptophyta</taxon>
        <taxon>Embryophyta</taxon>
        <taxon>Tracheophyta</taxon>
        <taxon>Spermatophyta</taxon>
        <taxon>Magnoliopsida</taxon>
        <taxon>Liliopsida</taxon>
        <taxon>Poales</taxon>
        <taxon>Poaceae</taxon>
        <taxon>BOP clade</taxon>
        <taxon>Pooideae</taxon>
        <taxon>Poodae</taxon>
        <taxon>Poeae</taxon>
        <taxon>Poeae Chloroplast Group 2 (Poeae type)</taxon>
        <taxon>Loliodinae</taxon>
        <taxon>Loliinae</taxon>
        <taxon>Lolium</taxon>
    </lineage>
</organism>
<dbReference type="EMBL" id="JAUUTY010000003">
    <property type="protein sequence ID" value="KAK1660556.1"/>
    <property type="molecule type" value="Genomic_DNA"/>
</dbReference>
<evidence type="ECO:0000313" key="3">
    <source>
        <dbReference type="EMBL" id="KAK1660556.1"/>
    </source>
</evidence>
<keyword evidence="1" id="KW-0479">Metal-binding</keyword>
<keyword evidence="4" id="KW-1185">Reference proteome</keyword>
<sequence>MVESRSIVEQAHEVQIIVKDLGQYDTDLPEKFQVNVLLAKLPASWRDFGNALRRRRVVITIAEFVSQLNVEEQSRKSAAGSSVQADVNVAEVKKKPQGMPKKNNNFIPKKTMQFKRNMQNIECYVCGKTGHTARFCRDRKGRKPRGGNQQGQQVVANFVNGEPDNSGFVVPVIPGHPSRPMLQGGSDEENSYCIQLRGHPPGHRHCGHAAIKKIQPSQHAEEQLNATRLCREHERDARGTSMTKANIKKAMDQVLALDVVYPSLPSMLEKFPKSVDPASWWWSHLPGYTSTELGEEAVAYFISTIGLFFCQVLF</sequence>
<protein>
    <recommendedName>
        <fullName evidence="2">CCHC-type domain-containing protein</fullName>
    </recommendedName>
</protein>
<dbReference type="InterPro" id="IPR036875">
    <property type="entry name" value="Znf_CCHC_sf"/>
</dbReference>
<dbReference type="AlphaFoldDB" id="A0AAD8SLI9"/>
<gene>
    <name evidence="3" type="ORF">QYE76_048715</name>
</gene>
<dbReference type="SUPFAM" id="SSF57756">
    <property type="entry name" value="Retrovirus zinc finger-like domains"/>
    <property type="match status" value="1"/>
</dbReference>
<dbReference type="InterPro" id="IPR027949">
    <property type="entry name" value="Chloroplast_duf"/>
</dbReference>
<dbReference type="Gene3D" id="4.10.60.10">
    <property type="entry name" value="Zinc finger, CCHC-type"/>
    <property type="match status" value="1"/>
</dbReference>
<dbReference type="Pfam" id="PF14476">
    <property type="entry name" value="Chloroplast_duf"/>
    <property type="match status" value="1"/>
</dbReference>
<comment type="caution">
    <text evidence="3">The sequence shown here is derived from an EMBL/GenBank/DDBJ whole genome shotgun (WGS) entry which is preliminary data.</text>
</comment>